<proteinExistence type="predicted"/>
<protein>
    <submittedName>
        <fullName evidence="1">Mitochondrial import inner membrane translocase subunit tim21</fullName>
    </submittedName>
</protein>
<accession>A0ACC1LPK5</accession>
<evidence type="ECO:0000313" key="2">
    <source>
        <dbReference type="Proteomes" id="UP001140096"/>
    </source>
</evidence>
<evidence type="ECO:0000313" key="1">
    <source>
        <dbReference type="EMBL" id="KAJ2813016.1"/>
    </source>
</evidence>
<name>A0ACC1LPK5_9FUNG</name>
<dbReference type="Proteomes" id="UP001140096">
    <property type="component" value="Unassembled WGS sequence"/>
</dbReference>
<keyword evidence="2" id="KW-1185">Reference proteome</keyword>
<organism evidence="1 2">
    <name type="scientific">Coemansia furcata</name>
    <dbReference type="NCBI Taxonomy" id="417177"/>
    <lineage>
        <taxon>Eukaryota</taxon>
        <taxon>Fungi</taxon>
        <taxon>Fungi incertae sedis</taxon>
        <taxon>Zoopagomycota</taxon>
        <taxon>Kickxellomycotina</taxon>
        <taxon>Kickxellomycetes</taxon>
        <taxon>Kickxellales</taxon>
        <taxon>Kickxellaceae</taxon>
        <taxon>Coemansia</taxon>
    </lineage>
</organism>
<comment type="caution">
    <text evidence="1">The sequence shown here is derived from an EMBL/GenBank/DDBJ whole genome shotgun (WGS) entry which is preliminary data.</text>
</comment>
<gene>
    <name evidence="1" type="primary">TIM21</name>
    <name evidence="1" type="ORF">H4S07_000986</name>
</gene>
<reference evidence="1" key="1">
    <citation type="submission" date="2022-07" db="EMBL/GenBank/DDBJ databases">
        <title>Phylogenomic reconstructions and comparative analyses of Kickxellomycotina fungi.</title>
        <authorList>
            <person name="Reynolds N.K."/>
            <person name="Stajich J.E."/>
            <person name="Barry K."/>
            <person name="Grigoriev I.V."/>
            <person name="Crous P."/>
            <person name="Smith M.E."/>
        </authorList>
    </citation>
    <scope>NUCLEOTIDE SEQUENCE</scope>
    <source>
        <strain evidence="1">CBS 102833</strain>
    </source>
</reference>
<dbReference type="EMBL" id="JANBUP010000117">
    <property type="protein sequence ID" value="KAJ2813016.1"/>
    <property type="molecule type" value="Genomic_DNA"/>
</dbReference>
<sequence length="225" mass="25788">MSSLLRSRIPRHRYPALLYRRALVSPQRPRHYSTPRAKELAGTAGNVLLIGGVATLFGYIMYTLYDNLFAEHGTTRVYNQSLDLVRANPQIKTLFGASITGYGEPSHSQRQRQRAISHRQFVDAQGRQRLYMQYYIEDAKKQGPYLGVVKADLVEEGGTWDYNYVVVDLCLRDGSPGGRVDVFVTDEFREQARDAEAERRNRRFAPRDKSDGSWISVLNPSTWRK</sequence>